<dbReference type="GO" id="GO:0003700">
    <property type="term" value="F:DNA-binding transcription factor activity"/>
    <property type="evidence" value="ECO:0007669"/>
    <property type="project" value="TreeGrafter"/>
</dbReference>
<dbReference type="InterPro" id="IPR050707">
    <property type="entry name" value="HTH_MetabolicPath_Reg"/>
</dbReference>
<protein>
    <submittedName>
        <fullName evidence="6">Transcriptional regulator, IclR family</fullName>
    </submittedName>
</protein>
<dbReference type="HOGENOM" id="CLU_062618_2_0_5"/>
<dbReference type="PANTHER" id="PTHR30136">
    <property type="entry name" value="HELIX-TURN-HELIX TRANSCRIPTIONAL REGULATOR, ICLR FAMILY"/>
    <property type="match status" value="1"/>
</dbReference>
<dbReference type="eggNOG" id="COG1414">
    <property type="taxonomic scope" value="Bacteria"/>
</dbReference>
<evidence type="ECO:0000259" key="5">
    <source>
        <dbReference type="PROSITE" id="PS51078"/>
    </source>
</evidence>
<feature type="domain" description="HTH iclR-type" evidence="4">
    <location>
        <begin position="15"/>
        <end position="77"/>
    </location>
</feature>
<dbReference type="InterPro" id="IPR014757">
    <property type="entry name" value="Tscrpt_reg_IclR_C"/>
</dbReference>
<evidence type="ECO:0000313" key="6">
    <source>
        <dbReference type="EMBL" id="ACT60316.1"/>
    </source>
</evidence>
<proteinExistence type="predicted"/>
<dbReference type="PROSITE" id="PS51078">
    <property type="entry name" value="ICLR_ED"/>
    <property type="match status" value="1"/>
</dbReference>
<dbReference type="InterPro" id="IPR036390">
    <property type="entry name" value="WH_DNA-bd_sf"/>
</dbReference>
<dbReference type="GO" id="GO:0003677">
    <property type="term" value="F:DNA binding"/>
    <property type="evidence" value="ECO:0007669"/>
    <property type="project" value="UniProtKB-KW"/>
</dbReference>
<keyword evidence="3" id="KW-0804">Transcription</keyword>
<dbReference type="Proteomes" id="UP000002745">
    <property type="component" value="Chromosome"/>
</dbReference>
<dbReference type="Pfam" id="PF01614">
    <property type="entry name" value="IclR_C"/>
    <property type="match status" value="1"/>
</dbReference>
<dbReference type="Gene3D" id="3.30.450.40">
    <property type="match status" value="1"/>
</dbReference>
<dbReference type="SUPFAM" id="SSF46785">
    <property type="entry name" value="Winged helix' DNA-binding domain"/>
    <property type="match status" value="1"/>
</dbReference>
<reference evidence="7" key="1">
    <citation type="journal article" date="2011" name="J. Bacteriol.">
        <title>Genome sequences of eight morphologically diverse alphaproteobacteria.</title>
        <authorList>
            <consortium name="US DOE Joint Genome Institute"/>
            <person name="Brown P.J."/>
            <person name="Kysela D.T."/>
            <person name="Buechlein A."/>
            <person name="Hemmerich C."/>
            <person name="Brun Y.V."/>
        </authorList>
    </citation>
    <scope>NUCLEOTIDE SEQUENCE [LARGE SCALE GENOMIC DNA]</scope>
    <source>
        <strain evidence="7">ATCC 49814 / DSM 5838 / IFAM 1418</strain>
    </source>
</reference>
<dbReference type="RefSeq" id="WP_015828466.1">
    <property type="nucleotide sequence ID" value="NC_012982.1"/>
</dbReference>
<dbReference type="GO" id="GO:0045892">
    <property type="term" value="P:negative regulation of DNA-templated transcription"/>
    <property type="evidence" value="ECO:0007669"/>
    <property type="project" value="TreeGrafter"/>
</dbReference>
<keyword evidence="7" id="KW-1185">Reference proteome</keyword>
<keyword evidence="2" id="KW-0238">DNA-binding</keyword>
<dbReference type="Pfam" id="PF09339">
    <property type="entry name" value="HTH_IclR"/>
    <property type="match status" value="1"/>
</dbReference>
<dbReference type="PROSITE" id="PS51077">
    <property type="entry name" value="HTH_ICLR"/>
    <property type="match status" value="1"/>
</dbReference>
<sequence>MSKESNNNQDKRRGIQSVETGVRVLEALASIGEPATLKRVAEQCGMAPSQTHRYLVSLIESGMAHQNEATGRYDLGAGAIKIGLAALGQADPIREADSEISQFVARTGRTVQIAALGPQGPTVIRWHMGRPAVMTSFSVGSVLPLLYSATGHVFLTFAPEQELIGVLYHELADAQMDHSQVEAIRERVRKDGCSLVHGTMIPGLRATAFPIFDLQGRAVLTATSLQPDSSVYKKDEEGEELRAACKRVSERLGWVN</sequence>
<evidence type="ECO:0000256" key="2">
    <source>
        <dbReference type="ARBA" id="ARBA00023125"/>
    </source>
</evidence>
<accession>C6XPQ1</accession>
<evidence type="ECO:0000313" key="7">
    <source>
        <dbReference type="Proteomes" id="UP000002745"/>
    </source>
</evidence>
<dbReference type="AlphaFoldDB" id="C6XPQ1"/>
<gene>
    <name evidence="6" type="ordered locus">Hbal_2641</name>
</gene>
<feature type="domain" description="IclR-ED" evidence="5">
    <location>
        <begin position="78"/>
        <end position="254"/>
    </location>
</feature>
<dbReference type="InterPro" id="IPR036388">
    <property type="entry name" value="WH-like_DNA-bd_sf"/>
</dbReference>
<evidence type="ECO:0000256" key="3">
    <source>
        <dbReference type="ARBA" id="ARBA00023163"/>
    </source>
</evidence>
<evidence type="ECO:0000256" key="1">
    <source>
        <dbReference type="ARBA" id="ARBA00023015"/>
    </source>
</evidence>
<evidence type="ECO:0000259" key="4">
    <source>
        <dbReference type="PROSITE" id="PS51077"/>
    </source>
</evidence>
<organism evidence="6 7">
    <name type="scientific">Hirschia baltica (strain ATCC 49814 / DSM 5838 / IFAM 1418)</name>
    <dbReference type="NCBI Taxonomy" id="582402"/>
    <lineage>
        <taxon>Bacteria</taxon>
        <taxon>Pseudomonadati</taxon>
        <taxon>Pseudomonadota</taxon>
        <taxon>Alphaproteobacteria</taxon>
        <taxon>Hyphomonadales</taxon>
        <taxon>Hyphomonadaceae</taxon>
        <taxon>Hirschia</taxon>
    </lineage>
</organism>
<dbReference type="EMBL" id="CP001678">
    <property type="protein sequence ID" value="ACT60316.1"/>
    <property type="molecule type" value="Genomic_DNA"/>
</dbReference>
<dbReference type="STRING" id="582402.Hbal_2641"/>
<dbReference type="SUPFAM" id="SSF55781">
    <property type="entry name" value="GAF domain-like"/>
    <property type="match status" value="1"/>
</dbReference>
<dbReference type="InterPro" id="IPR029016">
    <property type="entry name" value="GAF-like_dom_sf"/>
</dbReference>
<dbReference type="SMART" id="SM00346">
    <property type="entry name" value="HTH_ICLR"/>
    <property type="match status" value="1"/>
</dbReference>
<name>C6XPQ1_HIRBI</name>
<dbReference type="Gene3D" id="1.10.10.10">
    <property type="entry name" value="Winged helix-like DNA-binding domain superfamily/Winged helix DNA-binding domain"/>
    <property type="match status" value="1"/>
</dbReference>
<dbReference type="PANTHER" id="PTHR30136:SF8">
    <property type="entry name" value="TRANSCRIPTIONAL REGULATORY PROTEIN"/>
    <property type="match status" value="1"/>
</dbReference>
<dbReference type="KEGG" id="hba:Hbal_2641"/>
<dbReference type="OrthoDB" id="6057486at2"/>
<dbReference type="InterPro" id="IPR005471">
    <property type="entry name" value="Tscrpt_reg_IclR_N"/>
</dbReference>
<keyword evidence="1" id="KW-0805">Transcription regulation</keyword>